<comment type="caution">
    <text evidence="1">The sequence shown here is derived from an EMBL/GenBank/DDBJ whole genome shotgun (WGS) entry which is preliminary data.</text>
</comment>
<protein>
    <submittedName>
        <fullName evidence="1">Carboxypeptidase-like regulatory domain-containing protein</fullName>
    </submittedName>
</protein>
<name>A0ABW3JHW7_9FLAO</name>
<evidence type="ECO:0000313" key="2">
    <source>
        <dbReference type="Proteomes" id="UP001597061"/>
    </source>
</evidence>
<keyword evidence="2" id="KW-1185">Reference proteome</keyword>
<organism evidence="1 2">
    <name type="scientific">Mariniflexile jejuense</name>
    <dbReference type="NCBI Taxonomy" id="1173582"/>
    <lineage>
        <taxon>Bacteria</taxon>
        <taxon>Pseudomonadati</taxon>
        <taxon>Bacteroidota</taxon>
        <taxon>Flavobacteriia</taxon>
        <taxon>Flavobacteriales</taxon>
        <taxon>Flavobacteriaceae</taxon>
        <taxon>Mariniflexile</taxon>
    </lineage>
</organism>
<sequence length="266" mass="29739">MKHLLLYILLLFSVGSMLGQNIERVEIKGVIVSEVGDVENVAIYNTSSNKGIVTNQQGEFNIEVALNDVIEITALQFKTVSVTVTSNIIKSKLLKIYLSEQINQLDAVLLTSGLSGVLALDVKNAKERPEITIDLGNIGAMEFFEERAFDNQVITDALNATVNKGMLYNGVNLGAITKLLFKPKKKNQTNNEIIDTRKNIKLIDVFTSKHLSETYNIPLEAVEAFVVFVEDNGLNPELLKEENEFLLIEFLVKQSELFLKTKYVKN</sequence>
<accession>A0ABW3JHW7</accession>
<dbReference type="Proteomes" id="UP001597061">
    <property type="component" value="Unassembled WGS sequence"/>
</dbReference>
<proteinExistence type="predicted"/>
<dbReference type="RefSeq" id="WP_379925290.1">
    <property type="nucleotide sequence ID" value="NZ_JBHTJI010000001.1"/>
</dbReference>
<evidence type="ECO:0000313" key="1">
    <source>
        <dbReference type="EMBL" id="MFD0989710.1"/>
    </source>
</evidence>
<reference evidence="2" key="1">
    <citation type="journal article" date="2019" name="Int. J. Syst. Evol. Microbiol.">
        <title>The Global Catalogue of Microorganisms (GCM) 10K type strain sequencing project: providing services to taxonomists for standard genome sequencing and annotation.</title>
        <authorList>
            <consortium name="The Broad Institute Genomics Platform"/>
            <consortium name="The Broad Institute Genome Sequencing Center for Infectious Disease"/>
            <person name="Wu L."/>
            <person name="Ma J."/>
        </authorList>
    </citation>
    <scope>NUCLEOTIDE SEQUENCE [LARGE SCALE GENOMIC DNA]</scope>
    <source>
        <strain evidence="2">CCUG 62414</strain>
    </source>
</reference>
<dbReference type="EMBL" id="JBHTJI010000001">
    <property type="protein sequence ID" value="MFD0989710.1"/>
    <property type="molecule type" value="Genomic_DNA"/>
</dbReference>
<dbReference type="SUPFAM" id="SSF49464">
    <property type="entry name" value="Carboxypeptidase regulatory domain-like"/>
    <property type="match status" value="1"/>
</dbReference>
<dbReference type="InterPro" id="IPR008969">
    <property type="entry name" value="CarboxyPept-like_regulatory"/>
</dbReference>
<gene>
    <name evidence="1" type="ORF">ACFQ1R_06355</name>
</gene>